<evidence type="ECO:0000256" key="6">
    <source>
        <dbReference type="ARBA" id="ARBA00022989"/>
    </source>
</evidence>
<keyword evidence="6 9" id="KW-1133">Transmembrane helix</keyword>
<keyword evidence="3" id="KW-0328">Glycosyltransferase</keyword>
<feature type="transmembrane region" description="Helical" evidence="9">
    <location>
        <begin position="300"/>
        <end position="318"/>
    </location>
</feature>
<sequence length="676" mass="71234">MSPHTSAPYGGGYPDASGGHDPYAGQGAYTGQGAYAGQGGNGGNGGNGGQGAYGQGTYAAPGAYAGPGAYADPGAYNGAEQYVGPGQYADPAQYANPGQYADPGQYTDTGYADPGAYPRQDPYAAEPVAPSPAAETAGAETHGKDGRDAAGQDGTGPEGADGDGADSPKGGRLVGVLTFLLPTALAFAMILRGIGERQLWRDEHATWWAAQLSFHDLSMLIRSIDVVFTPYYVFMHLWIMVAGDSETAMRIPGAVVMAASAGLLALLGRQLFTTQAGVLAGLALAVVPITTRYGQEIRPYAFAVAAVLLSTLLLARALDKPSFKVWVAYTLSVPLIGWSHLASLAVLGAHLMMILYKRRAGDKIVGWAYAAACTLGMCFVIPMAVSGSGQSGQIAWNNPTFKNLVEFPRDLFGSWEVAVPVMGLGALGLVFAGRWALPLAMWIVLPPVVTYLTAEQLHLFLARYLLFTAPAWVLLAAVAVSRLAGPVAGAKAGSGAAARRGLGWVLVAATVAGIGFQSLPAIRETRQNPWGEPDYRGAARIIEAEQRKGDGIAFSGVMAERRAMDYELRDDAGRPRDSLMYRTPQDMGSFGALECPDAVKCLAKADRLWVVSTTLDGKPYSGMPPETATAIEKGFRVVKTRKLKYLQLVLLEKKSDAKADDSSGEKDDAAERKVHT</sequence>
<feature type="compositionally biased region" description="Basic and acidic residues" evidence="8">
    <location>
        <begin position="141"/>
        <end position="150"/>
    </location>
</feature>
<accession>A0A6G4VDW0</accession>
<feature type="transmembrane region" description="Helical" evidence="9">
    <location>
        <begin position="219"/>
        <end position="239"/>
    </location>
</feature>
<evidence type="ECO:0000256" key="7">
    <source>
        <dbReference type="ARBA" id="ARBA00023136"/>
    </source>
</evidence>
<feature type="domain" description="Glycosyltransferase RgtA/B/C/D-like" evidence="10">
    <location>
        <begin position="234"/>
        <end position="383"/>
    </location>
</feature>
<dbReference type="AlphaFoldDB" id="A0A6G4VDW0"/>
<dbReference type="InterPro" id="IPR050297">
    <property type="entry name" value="LipidA_mod_glycosyltrf_83"/>
</dbReference>
<dbReference type="Proteomes" id="UP000472335">
    <property type="component" value="Unassembled WGS sequence"/>
</dbReference>
<evidence type="ECO:0000256" key="3">
    <source>
        <dbReference type="ARBA" id="ARBA00022676"/>
    </source>
</evidence>
<evidence type="ECO:0000259" key="10">
    <source>
        <dbReference type="Pfam" id="PF13231"/>
    </source>
</evidence>
<dbReference type="Pfam" id="PF13231">
    <property type="entry name" value="PMT_2"/>
    <property type="match status" value="1"/>
</dbReference>
<dbReference type="RefSeq" id="WP_165264397.1">
    <property type="nucleotide sequence ID" value="NZ_JAAKZY010000123.1"/>
</dbReference>
<feature type="transmembrane region" description="Helical" evidence="9">
    <location>
        <begin position="173"/>
        <end position="194"/>
    </location>
</feature>
<feature type="compositionally biased region" description="Low complexity" evidence="8">
    <location>
        <begin position="122"/>
        <end position="137"/>
    </location>
</feature>
<keyword evidence="4" id="KW-0808">Transferase</keyword>
<dbReference type="GO" id="GO:0005886">
    <property type="term" value="C:plasma membrane"/>
    <property type="evidence" value="ECO:0007669"/>
    <property type="project" value="UniProtKB-SubCell"/>
</dbReference>
<dbReference type="GO" id="GO:0016763">
    <property type="term" value="F:pentosyltransferase activity"/>
    <property type="evidence" value="ECO:0007669"/>
    <property type="project" value="TreeGrafter"/>
</dbReference>
<evidence type="ECO:0000256" key="2">
    <source>
        <dbReference type="ARBA" id="ARBA00022475"/>
    </source>
</evidence>
<feature type="transmembrane region" description="Helical" evidence="9">
    <location>
        <begin position="436"/>
        <end position="454"/>
    </location>
</feature>
<feature type="transmembrane region" description="Helical" evidence="9">
    <location>
        <begin position="501"/>
        <end position="519"/>
    </location>
</feature>
<reference evidence="11 12" key="1">
    <citation type="submission" date="2020-02" db="EMBL/GenBank/DDBJ databases">
        <title>Whole-genome analyses of novel actinobacteria.</title>
        <authorList>
            <person name="Sahin N."/>
            <person name="Gencbay T."/>
        </authorList>
    </citation>
    <scope>NUCLEOTIDE SEQUENCE [LARGE SCALE GENOMIC DNA]</scope>
    <source>
        <strain evidence="11 12">HC44</strain>
    </source>
</reference>
<feature type="transmembrane region" description="Helical" evidence="9">
    <location>
        <begin position="460"/>
        <end position="480"/>
    </location>
</feature>
<evidence type="ECO:0000256" key="5">
    <source>
        <dbReference type="ARBA" id="ARBA00022692"/>
    </source>
</evidence>
<gene>
    <name evidence="11" type="ORF">G5C60_31430</name>
</gene>
<evidence type="ECO:0000313" key="12">
    <source>
        <dbReference type="Proteomes" id="UP000472335"/>
    </source>
</evidence>
<feature type="region of interest" description="Disordered" evidence="8">
    <location>
        <begin position="1"/>
        <end position="58"/>
    </location>
</feature>
<proteinExistence type="predicted"/>
<keyword evidence="7 9" id="KW-0472">Membrane</keyword>
<evidence type="ECO:0000256" key="8">
    <source>
        <dbReference type="SAM" id="MobiDB-lite"/>
    </source>
</evidence>
<dbReference type="EMBL" id="JAAKZY010000123">
    <property type="protein sequence ID" value="NGO11997.1"/>
    <property type="molecule type" value="Genomic_DNA"/>
</dbReference>
<protein>
    <recommendedName>
        <fullName evidence="10">Glycosyltransferase RgtA/B/C/D-like domain-containing protein</fullName>
    </recommendedName>
</protein>
<evidence type="ECO:0000256" key="9">
    <source>
        <dbReference type="SAM" id="Phobius"/>
    </source>
</evidence>
<feature type="region of interest" description="Disordered" evidence="8">
    <location>
        <begin position="88"/>
        <end position="167"/>
    </location>
</feature>
<feature type="region of interest" description="Disordered" evidence="8">
    <location>
        <begin position="656"/>
        <end position="676"/>
    </location>
</feature>
<comment type="subcellular location">
    <subcellularLocation>
        <location evidence="1">Cell membrane</location>
        <topology evidence="1">Multi-pass membrane protein</topology>
    </subcellularLocation>
</comment>
<evidence type="ECO:0000256" key="1">
    <source>
        <dbReference type="ARBA" id="ARBA00004651"/>
    </source>
</evidence>
<comment type="caution">
    <text evidence="11">The sequence shown here is derived from an EMBL/GenBank/DDBJ whole genome shotgun (WGS) entry which is preliminary data.</text>
</comment>
<organism evidence="11 12">
    <name type="scientific">Streptomyces scabichelini</name>
    <dbReference type="NCBI Taxonomy" id="2711217"/>
    <lineage>
        <taxon>Bacteria</taxon>
        <taxon>Bacillati</taxon>
        <taxon>Actinomycetota</taxon>
        <taxon>Actinomycetes</taxon>
        <taxon>Kitasatosporales</taxon>
        <taxon>Streptomycetaceae</taxon>
        <taxon>Streptomyces</taxon>
    </lineage>
</organism>
<keyword evidence="12" id="KW-1185">Reference proteome</keyword>
<dbReference type="GO" id="GO:0009103">
    <property type="term" value="P:lipopolysaccharide biosynthetic process"/>
    <property type="evidence" value="ECO:0007669"/>
    <property type="project" value="UniProtKB-ARBA"/>
</dbReference>
<dbReference type="PANTHER" id="PTHR33908:SF11">
    <property type="entry name" value="MEMBRANE PROTEIN"/>
    <property type="match status" value="1"/>
</dbReference>
<evidence type="ECO:0000256" key="4">
    <source>
        <dbReference type="ARBA" id="ARBA00022679"/>
    </source>
</evidence>
<keyword evidence="2" id="KW-1003">Cell membrane</keyword>
<keyword evidence="5 9" id="KW-0812">Transmembrane</keyword>
<name>A0A6G4VDW0_9ACTN</name>
<dbReference type="InterPro" id="IPR038731">
    <property type="entry name" value="RgtA/B/C-like"/>
</dbReference>
<feature type="transmembrane region" description="Helical" evidence="9">
    <location>
        <begin position="368"/>
        <end position="391"/>
    </location>
</feature>
<feature type="transmembrane region" description="Helical" evidence="9">
    <location>
        <begin position="274"/>
        <end position="293"/>
    </location>
</feature>
<feature type="transmembrane region" description="Helical" evidence="9">
    <location>
        <begin position="251"/>
        <end position="268"/>
    </location>
</feature>
<feature type="compositionally biased region" description="Gly residues" evidence="8">
    <location>
        <begin position="28"/>
        <end position="54"/>
    </location>
</feature>
<feature type="transmembrane region" description="Helical" evidence="9">
    <location>
        <begin position="411"/>
        <end position="431"/>
    </location>
</feature>
<evidence type="ECO:0000313" key="11">
    <source>
        <dbReference type="EMBL" id="NGO11997.1"/>
    </source>
</evidence>
<dbReference type="PANTHER" id="PTHR33908">
    <property type="entry name" value="MANNOSYLTRANSFERASE YKCB-RELATED"/>
    <property type="match status" value="1"/>
</dbReference>
<feature type="transmembrane region" description="Helical" evidence="9">
    <location>
        <begin position="338"/>
        <end position="356"/>
    </location>
</feature>